<organism evidence="3 4">
    <name type="scientific">Chrysodeixis includens</name>
    <name type="common">Soybean looper</name>
    <name type="synonym">Pseudoplusia includens</name>
    <dbReference type="NCBI Taxonomy" id="689277"/>
    <lineage>
        <taxon>Eukaryota</taxon>
        <taxon>Metazoa</taxon>
        <taxon>Ecdysozoa</taxon>
        <taxon>Arthropoda</taxon>
        <taxon>Hexapoda</taxon>
        <taxon>Insecta</taxon>
        <taxon>Pterygota</taxon>
        <taxon>Neoptera</taxon>
        <taxon>Endopterygota</taxon>
        <taxon>Lepidoptera</taxon>
        <taxon>Glossata</taxon>
        <taxon>Ditrysia</taxon>
        <taxon>Noctuoidea</taxon>
        <taxon>Noctuidae</taxon>
        <taxon>Plusiinae</taxon>
        <taxon>Chrysodeixis</taxon>
    </lineage>
</organism>
<dbReference type="OrthoDB" id="7233654at2759"/>
<keyword evidence="4" id="KW-1185">Reference proteome</keyword>
<feature type="signal peptide" evidence="2">
    <location>
        <begin position="1"/>
        <end position="33"/>
    </location>
</feature>
<feature type="region of interest" description="Disordered" evidence="1">
    <location>
        <begin position="160"/>
        <end position="183"/>
    </location>
</feature>
<protein>
    <submittedName>
        <fullName evidence="3">Uncharacterized protein</fullName>
    </submittedName>
</protein>
<proteinExistence type="predicted"/>
<gene>
    <name evidence="3" type="ORF">CINC_LOCUS13101</name>
</gene>
<dbReference type="EMBL" id="LR824012">
    <property type="protein sequence ID" value="CAH0628884.1"/>
    <property type="molecule type" value="Genomic_DNA"/>
</dbReference>
<sequence>MLRGSIVFMSRRLRGQWTTVVLVFVLKLNIASTTQIQHDNVMRFSGDFEGFLKDLGSLVYKKKGVSVNDVHSNNDRYTTPSHKHFRRSQNNYNTQKAALGDVLMMKLVSYYEDKYKLTHAEATPTESITFMPDLATYIPKYNVDMIDHRPLHLPHENNYLTDQSRQAPSRLDRNRRMERNNARNYEEPIPEVVIL</sequence>
<evidence type="ECO:0000313" key="3">
    <source>
        <dbReference type="EMBL" id="CAH0628884.1"/>
    </source>
</evidence>
<evidence type="ECO:0000256" key="1">
    <source>
        <dbReference type="SAM" id="MobiDB-lite"/>
    </source>
</evidence>
<evidence type="ECO:0000256" key="2">
    <source>
        <dbReference type="SAM" id="SignalP"/>
    </source>
</evidence>
<evidence type="ECO:0000313" key="4">
    <source>
        <dbReference type="Proteomes" id="UP001154114"/>
    </source>
</evidence>
<reference evidence="3" key="1">
    <citation type="submission" date="2021-12" db="EMBL/GenBank/DDBJ databases">
        <authorList>
            <person name="King R."/>
        </authorList>
    </citation>
    <scope>NUCLEOTIDE SEQUENCE</scope>
</reference>
<name>A0A9P0FY72_CHRIL</name>
<accession>A0A9P0FY72</accession>
<feature type="chain" id="PRO_5040109963" evidence="2">
    <location>
        <begin position="34"/>
        <end position="195"/>
    </location>
</feature>
<dbReference type="Proteomes" id="UP001154114">
    <property type="component" value="Chromosome 9"/>
</dbReference>
<keyword evidence="2" id="KW-0732">Signal</keyword>
<feature type="compositionally biased region" description="Basic and acidic residues" evidence="1">
    <location>
        <begin position="170"/>
        <end position="183"/>
    </location>
</feature>
<dbReference type="AlphaFoldDB" id="A0A9P0FY72"/>